<comment type="caution">
    <text evidence="3">The sequence shown here is derived from an EMBL/GenBank/DDBJ whole genome shotgun (WGS) entry which is preliminary data.</text>
</comment>
<gene>
    <name evidence="3" type="ORF">KIPB_008071</name>
</gene>
<evidence type="ECO:0000256" key="1">
    <source>
        <dbReference type="ARBA" id="ARBA00005350"/>
    </source>
</evidence>
<dbReference type="EMBL" id="BDIP01002407">
    <property type="protein sequence ID" value="GIQ86253.1"/>
    <property type="molecule type" value="Genomic_DNA"/>
</dbReference>
<dbReference type="PANTHER" id="PTHR23248">
    <property type="entry name" value="PHOSPHOLIPID SCRAMBLASE-RELATED"/>
    <property type="match status" value="1"/>
</dbReference>
<organism evidence="3 4">
    <name type="scientific">Kipferlia bialata</name>
    <dbReference type="NCBI Taxonomy" id="797122"/>
    <lineage>
        <taxon>Eukaryota</taxon>
        <taxon>Metamonada</taxon>
        <taxon>Carpediemonas-like organisms</taxon>
        <taxon>Kipferlia</taxon>
    </lineage>
</organism>
<dbReference type="GO" id="GO:0005886">
    <property type="term" value="C:plasma membrane"/>
    <property type="evidence" value="ECO:0007669"/>
    <property type="project" value="TreeGrafter"/>
</dbReference>
<comment type="similarity">
    <text evidence="1 2">Belongs to the phospholipid scramblase family.</text>
</comment>
<evidence type="ECO:0000313" key="3">
    <source>
        <dbReference type="EMBL" id="GIQ86253.1"/>
    </source>
</evidence>
<sequence>MNTSLIDMEAPAPMGEAIAAYNVPGTAGGKPIEMLMAYPSLRIKQQKKAREIILGFDTQQTFRIQDMEGQDVLFAKESSDGCGRFWCQNQRKYTMALHMMDRTTLCEYDRPLRCQAPWCGKKLQELSGATIDGRPLGSLKQLHGWFKANLEIRDAQGRHVYTIVKEGLKTRYTYNIVEAGTDNIVGLIKKRWEGIVREAFTDKDTFCLTFPPEADAEMRAFLVGACILVDYIYFEN</sequence>
<dbReference type="GO" id="GO:0017128">
    <property type="term" value="F:phospholipid scramblase activity"/>
    <property type="evidence" value="ECO:0007669"/>
    <property type="project" value="InterPro"/>
</dbReference>
<dbReference type="Proteomes" id="UP000265618">
    <property type="component" value="Unassembled WGS sequence"/>
</dbReference>
<keyword evidence="4" id="KW-1185">Reference proteome</keyword>
<dbReference type="InterPro" id="IPR025659">
    <property type="entry name" value="Tubby-like_C"/>
</dbReference>
<evidence type="ECO:0000313" key="4">
    <source>
        <dbReference type="Proteomes" id="UP000265618"/>
    </source>
</evidence>
<dbReference type="InterPro" id="IPR005552">
    <property type="entry name" value="Scramblase"/>
</dbReference>
<accession>A0A9K3CZG8</accession>
<dbReference type="AlphaFoldDB" id="A0A9K3CZG8"/>
<dbReference type="OrthoDB" id="191150at2759"/>
<proteinExistence type="inferred from homology"/>
<name>A0A9K3CZG8_9EUKA</name>
<dbReference type="SUPFAM" id="SSF54518">
    <property type="entry name" value="Tubby C-terminal domain-like"/>
    <property type="match status" value="1"/>
</dbReference>
<dbReference type="PANTHER" id="PTHR23248:SF9">
    <property type="entry name" value="PHOSPHOLIPID SCRAMBLASE"/>
    <property type="match status" value="1"/>
</dbReference>
<protein>
    <recommendedName>
        <fullName evidence="2">Phospholipid scramblase</fullName>
    </recommendedName>
</protein>
<reference evidence="3 4" key="1">
    <citation type="journal article" date="2018" name="PLoS ONE">
        <title>The draft genome of Kipferlia bialata reveals reductive genome evolution in fornicate parasites.</title>
        <authorList>
            <person name="Tanifuji G."/>
            <person name="Takabayashi S."/>
            <person name="Kume K."/>
            <person name="Takagi M."/>
            <person name="Nakayama T."/>
            <person name="Kamikawa R."/>
            <person name="Inagaki Y."/>
            <person name="Hashimoto T."/>
        </authorList>
    </citation>
    <scope>NUCLEOTIDE SEQUENCE [LARGE SCALE GENOMIC DNA]</scope>
    <source>
        <strain evidence="3">NY0173</strain>
    </source>
</reference>
<dbReference type="Pfam" id="PF03803">
    <property type="entry name" value="Scramblase"/>
    <property type="match status" value="1"/>
</dbReference>
<evidence type="ECO:0000256" key="2">
    <source>
        <dbReference type="RuleBase" id="RU363116"/>
    </source>
</evidence>